<sequence>MPAPDIIRAADGPPIQRLCGDLHRLASGGRRRPHCQSYVVRCFCSEHGAALLYTGAGFHKKEIRRRFPLVQTYFKQQLFQTTLAKN</sequence>
<evidence type="ECO:0000313" key="1">
    <source>
        <dbReference type="EMBL" id="JAD31611.1"/>
    </source>
</evidence>
<reference evidence="1" key="2">
    <citation type="journal article" date="2015" name="Data Brief">
        <title>Shoot transcriptome of the giant reed, Arundo donax.</title>
        <authorList>
            <person name="Barrero R.A."/>
            <person name="Guerrero F.D."/>
            <person name="Moolhuijzen P."/>
            <person name="Goolsby J.A."/>
            <person name="Tidwell J."/>
            <person name="Bellgard S.E."/>
            <person name="Bellgard M.I."/>
        </authorList>
    </citation>
    <scope>NUCLEOTIDE SEQUENCE</scope>
    <source>
        <tissue evidence="1">Shoot tissue taken approximately 20 cm above the soil surface</tissue>
    </source>
</reference>
<organism evidence="1">
    <name type="scientific">Arundo donax</name>
    <name type="common">Giant reed</name>
    <name type="synonym">Donax arundinaceus</name>
    <dbReference type="NCBI Taxonomy" id="35708"/>
    <lineage>
        <taxon>Eukaryota</taxon>
        <taxon>Viridiplantae</taxon>
        <taxon>Streptophyta</taxon>
        <taxon>Embryophyta</taxon>
        <taxon>Tracheophyta</taxon>
        <taxon>Spermatophyta</taxon>
        <taxon>Magnoliopsida</taxon>
        <taxon>Liliopsida</taxon>
        <taxon>Poales</taxon>
        <taxon>Poaceae</taxon>
        <taxon>PACMAD clade</taxon>
        <taxon>Arundinoideae</taxon>
        <taxon>Arundineae</taxon>
        <taxon>Arundo</taxon>
    </lineage>
</organism>
<name>A0A0A8YYJ2_ARUDO</name>
<reference evidence="1" key="1">
    <citation type="submission" date="2014-09" db="EMBL/GenBank/DDBJ databases">
        <authorList>
            <person name="Magalhaes I.L.F."/>
            <person name="Oliveira U."/>
            <person name="Santos F.R."/>
            <person name="Vidigal T.H.D.A."/>
            <person name="Brescovit A.D."/>
            <person name="Santos A.J."/>
        </authorList>
    </citation>
    <scope>NUCLEOTIDE SEQUENCE</scope>
    <source>
        <tissue evidence="1">Shoot tissue taken approximately 20 cm above the soil surface</tissue>
    </source>
</reference>
<protein>
    <submittedName>
        <fullName evidence="1">Uncharacterized protein</fullName>
    </submittedName>
</protein>
<accession>A0A0A8YYJ2</accession>
<dbReference type="EMBL" id="GBRH01266284">
    <property type="protein sequence ID" value="JAD31611.1"/>
    <property type="molecule type" value="Transcribed_RNA"/>
</dbReference>
<dbReference type="AlphaFoldDB" id="A0A0A8YYJ2"/>
<proteinExistence type="predicted"/>